<dbReference type="STRING" id="1921803.NIES593_15785"/>
<accession>A0A1U7HD08</accession>
<organism evidence="2 3">
    <name type="scientific">Hydrococcus rivularis NIES-593</name>
    <dbReference type="NCBI Taxonomy" id="1921803"/>
    <lineage>
        <taxon>Bacteria</taxon>
        <taxon>Bacillati</taxon>
        <taxon>Cyanobacteriota</taxon>
        <taxon>Cyanophyceae</taxon>
        <taxon>Pleurocapsales</taxon>
        <taxon>Hydrococcaceae</taxon>
        <taxon>Hydrococcus</taxon>
    </lineage>
</organism>
<proteinExistence type="predicted"/>
<dbReference type="RefSeq" id="WP_073600520.1">
    <property type="nucleotide sequence ID" value="NZ_MRCB01000020.1"/>
</dbReference>
<keyword evidence="3" id="KW-1185">Reference proteome</keyword>
<dbReference type="EMBL" id="MRCB01000020">
    <property type="protein sequence ID" value="OKH21477.1"/>
    <property type="molecule type" value="Genomic_DNA"/>
</dbReference>
<dbReference type="InterPro" id="IPR022051">
    <property type="entry name" value="DUF3611"/>
</dbReference>
<comment type="caution">
    <text evidence="2">The sequence shown here is derived from an EMBL/GenBank/DDBJ whole genome shotgun (WGS) entry which is preliminary data.</text>
</comment>
<name>A0A1U7HD08_9CYAN</name>
<keyword evidence="1" id="KW-1133">Transmembrane helix</keyword>
<feature type="transmembrane region" description="Helical" evidence="1">
    <location>
        <begin position="26"/>
        <end position="51"/>
    </location>
</feature>
<gene>
    <name evidence="2" type="ORF">NIES593_15785</name>
</gene>
<dbReference type="PANTHER" id="PTHR34548:SF2">
    <property type="entry name" value="PROTEIN TIC 21, CHLOROPLASTIC"/>
    <property type="match status" value="1"/>
</dbReference>
<feature type="transmembrane region" description="Helical" evidence="1">
    <location>
        <begin position="63"/>
        <end position="82"/>
    </location>
</feature>
<feature type="transmembrane region" description="Helical" evidence="1">
    <location>
        <begin position="117"/>
        <end position="136"/>
    </location>
</feature>
<reference evidence="2 3" key="1">
    <citation type="submission" date="2016-11" db="EMBL/GenBank/DDBJ databases">
        <title>Draft Genome Sequences of Nine Cyanobacterial Strains from Diverse Habitats.</title>
        <authorList>
            <person name="Zhu T."/>
            <person name="Hou S."/>
            <person name="Lu X."/>
            <person name="Hess W.R."/>
        </authorList>
    </citation>
    <scope>NUCLEOTIDE SEQUENCE [LARGE SCALE GENOMIC DNA]</scope>
    <source>
        <strain evidence="2 3">NIES-593</strain>
    </source>
</reference>
<keyword evidence="1" id="KW-0472">Membrane</keyword>
<keyword evidence="1" id="KW-0812">Transmembrane</keyword>
<evidence type="ECO:0000256" key="1">
    <source>
        <dbReference type="SAM" id="Phobius"/>
    </source>
</evidence>
<dbReference type="Proteomes" id="UP000186868">
    <property type="component" value="Unassembled WGS sequence"/>
</dbReference>
<sequence length="189" mass="20413">MRKDSEITAIPPEAQRVSSNLRWSGWICFWVQIVLGVISTLALLLAVPSLLGNDERSQGTGVGVFFAICGLITLGVCIYYSFRYTNIAKLLNNPNPAIRPKKADTIKVIRIGLTTNILGLLFSIMGTQAVVGSVLIKSLQQSPGLGVGGASARFVLPVDMFSIQANTTAITAYFVGIVTSLWLLNRITR</sequence>
<protein>
    <recommendedName>
        <fullName evidence="4">DUF3611 domain-containing protein</fullName>
    </recommendedName>
</protein>
<feature type="transmembrane region" description="Helical" evidence="1">
    <location>
        <begin position="163"/>
        <end position="184"/>
    </location>
</feature>
<dbReference type="AlphaFoldDB" id="A0A1U7HD08"/>
<dbReference type="PANTHER" id="PTHR34548">
    <property type="entry name" value="PROTEIN TIC 21, CHLOROPLASTIC"/>
    <property type="match status" value="1"/>
</dbReference>
<evidence type="ECO:0000313" key="2">
    <source>
        <dbReference type="EMBL" id="OKH21477.1"/>
    </source>
</evidence>
<evidence type="ECO:0008006" key="4">
    <source>
        <dbReference type="Google" id="ProtNLM"/>
    </source>
</evidence>
<dbReference type="Pfam" id="PF12263">
    <property type="entry name" value="DUF3611"/>
    <property type="match status" value="1"/>
</dbReference>
<evidence type="ECO:0000313" key="3">
    <source>
        <dbReference type="Proteomes" id="UP000186868"/>
    </source>
</evidence>